<evidence type="ECO:0000256" key="8">
    <source>
        <dbReference type="SAM" id="Phobius"/>
    </source>
</evidence>
<feature type="domain" description="Major facilitator superfamily (MFS) profile" evidence="9">
    <location>
        <begin position="33"/>
        <end position="453"/>
    </location>
</feature>
<evidence type="ECO:0000313" key="11">
    <source>
        <dbReference type="Proteomes" id="UP000193986"/>
    </source>
</evidence>
<keyword evidence="2" id="KW-0813">Transport</keyword>
<evidence type="ECO:0000259" key="9">
    <source>
        <dbReference type="PROSITE" id="PS50850"/>
    </source>
</evidence>
<dbReference type="PANTHER" id="PTHR43791:SF4">
    <property type="entry name" value="PANTOTHENATE TRANSPORTER FEN2"/>
    <property type="match status" value="1"/>
</dbReference>
<name>A0A1Y2BP45_9TREE</name>
<comment type="similarity">
    <text evidence="6">Belongs to the major facilitator superfamily. Allantoate permease family.</text>
</comment>
<dbReference type="InterPro" id="IPR011701">
    <property type="entry name" value="MFS"/>
</dbReference>
<evidence type="ECO:0000256" key="7">
    <source>
        <dbReference type="SAM" id="MobiDB-lite"/>
    </source>
</evidence>
<feature type="transmembrane region" description="Helical" evidence="8">
    <location>
        <begin position="303"/>
        <end position="324"/>
    </location>
</feature>
<dbReference type="InterPro" id="IPR020846">
    <property type="entry name" value="MFS_dom"/>
</dbReference>
<feature type="transmembrane region" description="Helical" evidence="8">
    <location>
        <begin position="396"/>
        <end position="417"/>
    </location>
</feature>
<feature type="transmembrane region" description="Helical" evidence="8">
    <location>
        <begin position="99"/>
        <end position="118"/>
    </location>
</feature>
<sequence length="504" mass="55600">MGSFAHKLRVAVWGEKPETKQERILVMKIDTVILTYSCVSYFFNYLDRAGLANAYVSGMKEDVHLVGTNYNVITTCLTVGYIIGQVPHALAIQKISPRIWFPAMVAVWGGLTMCCAAAKTFQHLCVIRFFQGIVEASTYSGTQYIIGSWYKPSEIGKRTGLFAASGMAGTMFSGIMMTAIHSTMDGKHGIAGWRWLFIILGIITIPVAAFGFVFFPDVPDRCKAFWLTEDEKQFAIARLPPRPPNAQRNRLGWSLLQRVLLRYEFWVLTMLWVIGGALEAFSTQTCMLLWMKATGRYTVSNNNTYPLGITAVGIFLTLATAVLIDASGKHMPWGFVACVLQIVACIILIIRTIPDGAVFAGYFIAGSAYMIQPVCFTWANKILIKTGDDAARAITLYSMNGASSVLFSFWGIILYPATDASKRFRKGTIAMFVISAVLALWIGLTWALDRSITRKAQQAAGEAEVEEHKEWVDPEETKEMDTHPSLMGSTNIPIVPAPPTGAAV</sequence>
<feature type="transmembrane region" description="Helical" evidence="8">
    <location>
        <begin position="359"/>
        <end position="384"/>
    </location>
</feature>
<comment type="caution">
    <text evidence="10">The sequence shown here is derived from an EMBL/GenBank/DDBJ whole genome shotgun (WGS) entry which is preliminary data.</text>
</comment>
<feature type="transmembrane region" description="Helical" evidence="8">
    <location>
        <begin position="193"/>
        <end position="215"/>
    </location>
</feature>
<keyword evidence="4 8" id="KW-1133">Transmembrane helix</keyword>
<dbReference type="AlphaFoldDB" id="A0A1Y2BP45"/>
<evidence type="ECO:0000256" key="1">
    <source>
        <dbReference type="ARBA" id="ARBA00004141"/>
    </source>
</evidence>
<comment type="subcellular location">
    <subcellularLocation>
        <location evidence="1">Membrane</location>
        <topology evidence="1">Multi-pass membrane protein</topology>
    </subcellularLocation>
</comment>
<evidence type="ECO:0000256" key="5">
    <source>
        <dbReference type="ARBA" id="ARBA00023136"/>
    </source>
</evidence>
<gene>
    <name evidence="10" type="ORF">BCR39DRAFT_513114</name>
</gene>
<feature type="transmembrane region" description="Helical" evidence="8">
    <location>
        <begin position="265"/>
        <end position="291"/>
    </location>
</feature>
<dbReference type="OrthoDB" id="3639251at2759"/>
<dbReference type="Proteomes" id="UP000193986">
    <property type="component" value="Unassembled WGS sequence"/>
</dbReference>
<dbReference type="GO" id="GO:0098717">
    <property type="term" value="P:pantothenate import across plasma membrane"/>
    <property type="evidence" value="ECO:0007669"/>
    <property type="project" value="TreeGrafter"/>
</dbReference>
<feature type="transmembrane region" description="Helical" evidence="8">
    <location>
        <begin position="25"/>
        <end position="43"/>
    </location>
</feature>
<evidence type="ECO:0000256" key="2">
    <source>
        <dbReference type="ARBA" id="ARBA00022448"/>
    </source>
</evidence>
<dbReference type="GO" id="GO:0015233">
    <property type="term" value="F:pantothenate transmembrane transporter activity"/>
    <property type="evidence" value="ECO:0007669"/>
    <property type="project" value="TreeGrafter"/>
</dbReference>
<evidence type="ECO:0000256" key="6">
    <source>
        <dbReference type="ARBA" id="ARBA00037968"/>
    </source>
</evidence>
<accession>A0A1Y2BP45</accession>
<evidence type="ECO:0000256" key="3">
    <source>
        <dbReference type="ARBA" id="ARBA00022692"/>
    </source>
</evidence>
<dbReference type="EMBL" id="MCFC01000001">
    <property type="protein sequence ID" value="ORY35925.1"/>
    <property type="molecule type" value="Genomic_DNA"/>
</dbReference>
<dbReference type="InParanoid" id="A0A1Y2BP45"/>
<dbReference type="PANTHER" id="PTHR43791">
    <property type="entry name" value="PERMEASE-RELATED"/>
    <property type="match status" value="1"/>
</dbReference>
<dbReference type="SUPFAM" id="SSF103473">
    <property type="entry name" value="MFS general substrate transporter"/>
    <property type="match status" value="1"/>
</dbReference>
<feature type="transmembrane region" description="Helical" evidence="8">
    <location>
        <begin position="161"/>
        <end position="181"/>
    </location>
</feature>
<feature type="compositionally biased region" description="Basic and acidic residues" evidence="7">
    <location>
        <begin position="466"/>
        <end position="482"/>
    </location>
</feature>
<dbReference type="Gene3D" id="1.20.1250.20">
    <property type="entry name" value="MFS general substrate transporter like domains"/>
    <property type="match status" value="1"/>
</dbReference>
<feature type="transmembrane region" description="Helical" evidence="8">
    <location>
        <begin position="429"/>
        <end position="448"/>
    </location>
</feature>
<keyword evidence="11" id="KW-1185">Reference proteome</keyword>
<feature type="compositionally biased region" description="Pro residues" evidence="7">
    <location>
        <begin position="495"/>
        <end position="504"/>
    </location>
</feature>
<reference evidence="10 11" key="1">
    <citation type="submission" date="2016-07" db="EMBL/GenBank/DDBJ databases">
        <title>Pervasive Adenine N6-methylation of Active Genes in Fungi.</title>
        <authorList>
            <consortium name="DOE Joint Genome Institute"/>
            <person name="Mondo S.J."/>
            <person name="Dannebaum R.O."/>
            <person name="Kuo R.C."/>
            <person name="Labutti K."/>
            <person name="Haridas S."/>
            <person name="Kuo A."/>
            <person name="Salamov A."/>
            <person name="Ahrendt S.R."/>
            <person name="Lipzen A."/>
            <person name="Sullivan W."/>
            <person name="Andreopoulos W.B."/>
            <person name="Clum A."/>
            <person name="Lindquist E."/>
            <person name="Daum C."/>
            <person name="Ramamoorthy G.K."/>
            <person name="Gryganskyi A."/>
            <person name="Culley D."/>
            <person name="Magnuson J.K."/>
            <person name="James T.Y."/>
            <person name="O'Malley M.A."/>
            <person name="Stajich J.E."/>
            <person name="Spatafora J.W."/>
            <person name="Visel A."/>
            <person name="Grigoriev I.V."/>
        </authorList>
    </citation>
    <scope>NUCLEOTIDE SEQUENCE [LARGE SCALE GENOMIC DNA]</scope>
    <source>
        <strain evidence="10 11">68-887.2</strain>
    </source>
</reference>
<keyword evidence="5 8" id="KW-0472">Membrane</keyword>
<feature type="transmembrane region" description="Helical" evidence="8">
    <location>
        <begin position="331"/>
        <end position="353"/>
    </location>
</feature>
<dbReference type="PROSITE" id="PS50850">
    <property type="entry name" value="MFS"/>
    <property type="match status" value="1"/>
</dbReference>
<keyword evidence="3 8" id="KW-0812">Transmembrane</keyword>
<organism evidence="10 11">
    <name type="scientific">Naematelia encephala</name>
    <dbReference type="NCBI Taxonomy" id="71784"/>
    <lineage>
        <taxon>Eukaryota</taxon>
        <taxon>Fungi</taxon>
        <taxon>Dikarya</taxon>
        <taxon>Basidiomycota</taxon>
        <taxon>Agaricomycotina</taxon>
        <taxon>Tremellomycetes</taxon>
        <taxon>Tremellales</taxon>
        <taxon>Naemateliaceae</taxon>
        <taxon>Naematelia</taxon>
    </lineage>
</organism>
<dbReference type="InterPro" id="IPR036259">
    <property type="entry name" value="MFS_trans_sf"/>
</dbReference>
<proteinExistence type="inferred from homology"/>
<dbReference type="GO" id="GO:0005886">
    <property type="term" value="C:plasma membrane"/>
    <property type="evidence" value="ECO:0007669"/>
    <property type="project" value="TreeGrafter"/>
</dbReference>
<dbReference type="Pfam" id="PF07690">
    <property type="entry name" value="MFS_1"/>
    <property type="match status" value="1"/>
</dbReference>
<evidence type="ECO:0000313" key="10">
    <source>
        <dbReference type="EMBL" id="ORY35925.1"/>
    </source>
</evidence>
<dbReference type="FunCoup" id="A0A1Y2BP45">
    <property type="interactions" value="205"/>
</dbReference>
<feature type="region of interest" description="Disordered" evidence="7">
    <location>
        <begin position="459"/>
        <end position="504"/>
    </location>
</feature>
<dbReference type="FunFam" id="1.20.1250.20:FF:000065">
    <property type="entry name" value="Putative MFS pantothenate transporter"/>
    <property type="match status" value="1"/>
</dbReference>
<protein>
    <submittedName>
        <fullName evidence="10">Major facilitator superfamily domain-containing protein</fullName>
    </submittedName>
</protein>
<evidence type="ECO:0000256" key="4">
    <source>
        <dbReference type="ARBA" id="ARBA00022989"/>
    </source>
</evidence>